<dbReference type="InterPro" id="IPR050319">
    <property type="entry name" value="ABC_transp_ATP-bind"/>
</dbReference>
<comment type="caution">
    <text evidence="8">The sequence shown here is derived from an EMBL/GenBank/DDBJ whole genome shotgun (WGS) entry which is preliminary data.</text>
</comment>
<evidence type="ECO:0000256" key="6">
    <source>
        <dbReference type="SAM" id="MobiDB-lite"/>
    </source>
</evidence>
<dbReference type="Pfam" id="PF00005">
    <property type="entry name" value="ABC_tran"/>
    <property type="match status" value="1"/>
</dbReference>
<dbReference type="Pfam" id="PF08352">
    <property type="entry name" value="oligo_HPY"/>
    <property type="match status" value="1"/>
</dbReference>
<evidence type="ECO:0000256" key="1">
    <source>
        <dbReference type="ARBA" id="ARBA00004417"/>
    </source>
</evidence>
<evidence type="ECO:0000256" key="3">
    <source>
        <dbReference type="ARBA" id="ARBA00022448"/>
    </source>
</evidence>
<dbReference type="PANTHER" id="PTHR43776">
    <property type="entry name" value="TRANSPORT ATP-BINDING PROTEIN"/>
    <property type="match status" value="1"/>
</dbReference>
<evidence type="ECO:0000256" key="5">
    <source>
        <dbReference type="ARBA" id="ARBA00022840"/>
    </source>
</evidence>
<dbReference type="GO" id="GO:0005886">
    <property type="term" value="C:plasma membrane"/>
    <property type="evidence" value="ECO:0007669"/>
    <property type="project" value="UniProtKB-SubCell"/>
</dbReference>
<feature type="region of interest" description="Disordered" evidence="6">
    <location>
        <begin position="1"/>
        <end position="20"/>
    </location>
</feature>
<name>A0A934IQW0_9HYPH</name>
<dbReference type="GO" id="GO:0016887">
    <property type="term" value="F:ATP hydrolysis activity"/>
    <property type="evidence" value="ECO:0007669"/>
    <property type="project" value="InterPro"/>
</dbReference>
<dbReference type="SMART" id="SM00382">
    <property type="entry name" value="AAA"/>
    <property type="match status" value="1"/>
</dbReference>
<dbReference type="EMBL" id="JAEKJA010000012">
    <property type="protein sequence ID" value="MBJ3777020.1"/>
    <property type="molecule type" value="Genomic_DNA"/>
</dbReference>
<dbReference type="PROSITE" id="PS50893">
    <property type="entry name" value="ABC_TRANSPORTER_2"/>
    <property type="match status" value="1"/>
</dbReference>
<keyword evidence="3" id="KW-0813">Transport</keyword>
<dbReference type="GO" id="GO:0055085">
    <property type="term" value="P:transmembrane transport"/>
    <property type="evidence" value="ECO:0007669"/>
    <property type="project" value="UniProtKB-ARBA"/>
</dbReference>
<dbReference type="PANTHER" id="PTHR43776:SF7">
    <property type="entry name" value="D,D-DIPEPTIDE TRANSPORT ATP-BINDING PROTEIN DDPF-RELATED"/>
    <property type="match status" value="1"/>
</dbReference>
<dbReference type="InterPro" id="IPR013563">
    <property type="entry name" value="Oligopep_ABC_C"/>
</dbReference>
<evidence type="ECO:0000256" key="4">
    <source>
        <dbReference type="ARBA" id="ARBA00022741"/>
    </source>
</evidence>
<comment type="similarity">
    <text evidence="2">Belongs to the ABC transporter superfamily.</text>
</comment>
<keyword evidence="4" id="KW-0547">Nucleotide-binding</keyword>
<protein>
    <submittedName>
        <fullName evidence="8">ABC transporter ATP-binding protein</fullName>
    </submittedName>
</protein>
<dbReference type="InterPro" id="IPR003439">
    <property type="entry name" value="ABC_transporter-like_ATP-bd"/>
</dbReference>
<dbReference type="GO" id="GO:0005524">
    <property type="term" value="F:ATP binding"/>
    <property type="evidence" value="ECO:0007669"/>
    <property type="project" value="UniProtKB-KW"/>
</dbReference>
<comment type="subcellular location">
    <subcellularLocation>
        <location evidence="1">Cell inner membrane</location>
        <topology evidence="1">Peripheral membrane protein</topology>
    </subcellularLocation>
</comment>
<dbReference type="FunFam" id="3.40.50.300:FF:000016">
    <property type="entry name" value="Oligopeptide ABC transporter ATP-binding component"/>
    <property type="match status" value="1"/>
</dbReference>
<dbReference type="CDD" id="cd03257">
    <property type="entry name" value="ABC_NikE_OppD_transporters"/>
    <property type="match status" value="1"/>
</dbReference>
<dbReference type="SUPFAM" id="SSF52540">
    <property type="entry name" value="P-loop containing nucleoside triphosphate hydrolases"/>
    <property type="match status" value="1"/>
</dbReference>
<dbReference type="InterPro" id="IPR003593">
    <property type="entry name" value="AAA+_ATPase"/>
</dbReference>
<evidence type="ECO:0000256" key="2">
    <source>
        <dbReference type="ARBA" id="ARBA00005417"/>
    </source>
</evidence>
<accession>A0A934IQW0</accession>
<evidence type="ECO:0000313" key="9">
    <source>
        <dbReference type="Proteomes" id="UP000609531"/>
    </source>
</evidence>
<keyword evidence="9" id="KW-1185">Reference proteome</keyword>
<proteinExistence type="inferred from homology"/>
<dbReference type="NCBIfam" id="TIGR01727">
    <property type="entry name" value="oligo_HPY"/>
    <property type="match status" value="1"/>
</dbReference>
<evidence type="ECO:0000259" key="7">
    <source>
        <dbReference type="PROSITE" id="PS50893"/>
    </source>
</evidence>
<keyword evidence="5 8" id="KW-0067">ATP-binding</keyword>
<dbReference type="InterPro" id="IPR017871">
    <property type="entry name" value="ABC_transporter-like_CS"/>
</dbReference>
<gene>
    <name evidence="8" type="ORF">JCR33_15035</name>
</gene>
<evidence type="ECO:0000313" key="8">
    <source>
        <dbReference type="EMBL" id="MBJ3777020.1"/>
    </source>
</evidence>
<dbReference type="Gene3D" id="3.40.50.300">
    <property type="entry name" value="P-loop containing nucleotide triphosphate hydrolases"/>
    <property type="match status" value="1"/>
</dbReference>
<dbReference type="Proteomes" id="UP000609531">
    <property type="component" value="Unassembled WGS sequence"/>
</dbReference>
<dbReference type="AlphaFoldDB" id="A0A934IQW0"/>
<dbReference type="RefSeq" id="WP_198883028.1">
    <property type="nucleotide sequence ID" value="NZ_JAEKJA010000012.1"/>
</dbReference>
<dbReference type="PROSITE" id="PS00211">
    <property type="entry name" value="ABC_TRANSPORTER_1"/>
    <property type="match status" value="1"/>
</dbReference>
<dbReference type="InterPro" id="IPR027417">
    <property type="entry name" value="P-loop_NTPase"/>
</dbReference>
<organism evidence="8 9">
    <name type="scientific">Acuticoccus mangrovi</name>
    <dbReference type="NCBI Taxonomy" id="2796142"/>
    <lineage>
        <taxon>Bacteria</taxon>
        <taxon>Pseudomonadati</taxon>
        <taxon>Pseudomonadota</taxon>
        <taxon>Alphaproteobacteria</taxon>
        <taxon>Hyphomicrobiales</taxon>
        <taxon>Amorphaceae</taxon>
        <taxon>Acuticoccus</taxon>
    </lineage>
</organism>
<sequence>MRLDPRSIDPPGARPNAGDPVLSVRHLNVEFSVPSRRGLLPRKVNVRAVNDLSFDIGRGETLALVGESGCGKSTTGRAILNLIPPSSGTVLFDGRNIAGLEERALRRTRARMQMIFQDPYGSLSPRQTIRSAVREALDVHDIGERAGRSAVVDTLLETCGIRPDLRDRYPHELSGGQRQRVGIARALATGPDLIVADEPTSALDVSIQAQILNLIRRLQRERQISFLFISHNMAVVRNVSARVAVMYLGSIVETGLTHEVLSLPLHPYTKALVSAVRVPDPAVERRRERIVLSGEQPSLMELPSGCPFHSRCWLRKQIPTSNRCADERPVPRTISPGRTVSCHFAEELG</sequence>
<reference evidence="8" key="1">
    <citation type="submission" date="2020-12" db="EMBL/GenBank/DDBJ databases">
        <title>Bacterial taxonomy.</title>
        <authorList>
            <person name="Pan X."/>
        </authorList>
    </citation>
    <scope>NUCLEOTIDE SEQUENCE</scope>
    <source>
        <strain evidence="8">B2012</strain>
    </source>
</reference>
<feature type="domain" description="ABC transporter" evidence="7">
    <location>
        <begin position="24"/>
        <end position="273"/>
    </location>
</feature>
<dbReference type="GO" id="GO:0015833">
    <property type="term" value="P:peptide transport"/>
    <property type="evidence" value="ECO:0007669"/>
    <property type="project" value="InterPro"/>
</dbReference>